<accession>A0A2M7QEX3</accession>
<dbReference type="AlphaFoldDB" id="A0A2M7QEX3"/>
<reference evidence="3" key="1">
    <citation type="submission" date="2017-09" db="EMBL/GenBank/DDBJ databases">
        <title>Depth-based differentiation of microbial function through sediment-hosted aquifers and enrichment of novel symbionts in the deep terrestrial subsurface.</title>
        <authorList>
            <person name="Probst A.J."/>
            <person name="Ladd B."/>
            <person name="Jarett J.K."/>
            <person name="Geller-Mcgrath D.E."/>
            <person name="Sieber C.M.K."/>
            <person name="Emerson J.B."/>
            <person name="Anantharaman K."/>
            <person name="Thomas B.C."/>
            <person name="Malmstrom R."/>
            <person name="Stieglmeier M."/>
            <person name="Klingl A."/>
            <person name="Woyke T."/>
            <person name="Ryan C.M."/>
            <person name="Banfield J.F."/>
        </authorList>
    </citation>
    <scope>NUCLEOTIDE SEQUENCE [LARGE SCALE GENOMIC DNA]</scope>
</reference>
<dbReference type="EMBL" id="PFLF01000024">
    <property type="protein sequence ID" value="PIY69403.1"/>
    <property type="molecule type" value="Genomic_DNA"/>
</dbReference>
<feature type="coiled-coil region" evidence="1">
    <location>
        <begin position="93"/>
        <end position="120"/>
    </location>
</feature>
<sequence>MDTSKNQKNNVEDAEIVEQSGPTSSLSLIELTTIINRYIGDMDKVKNTLKEKNSIFKDTFENDAEYHELNLKVKEINKVKNGAKQRILKTPAMEALTAQINEQKSELKDMQDMMSGYLEQYQKVSGTNIIETENGDIREIVPVYRLVKRKI</sequence>
<evidence type="ECO:0000313" key="3">
    <source>
        <dbReference type="Proteomes" id="UP000230108"/>
    </source>
</evidence>
<evidence type="ECO:0000313" key="2">
    <source>
        <dbReference type="EMBL" id="PIY69403.1"/>
    </source>
</evidence>
<name>A0A2M7QEX3_9BACT</name>
<protein>
    <submittedName>
        <fullName evidence="2">Uncharacterized protein</fullName>
    </submittedName>
</protein>
<evidence type="ECO:0000256" key="1">
    <source>
        <dbReference type="SAM" id="Coils"/>
    </source>
</evidence>
<comment type="caution">
    <text evidence="2">The sequence shown here is derived from an EMBL/GenBank/DDBJ whole genome shotgun (WGS) entry which is preliminary data.</text>
</comment>
<organism evidence="2 3">
    <name type="scientific">Candidatus Roizmanbacteria bacterium CG_4_10_14_0_8_um_filter_39_9</name>
    <dbReference type="NCBI Taxonomy" id="1974829"/>
    <lineage>
        <taxon>Bacteria</taxon>
        <taxon>Candidatus Roizmaniibacteriota</taxon>
    </lineage>
</organism>
<keyword evidence="1" id="KW-0175">Coiled coil</keyword>
<proteinExistence type="predicted"/>
<gene>
    <name evidence="2" type="ORF">COY90_00890</name>
</gene>
<dbReference type="Proteomes" id="UP000230108">
    <property type="component" value="Unassembled WGS sequence"/>
</dbReference>